<keyword evidence="1" id="KW-0732">Signal</keyword>
<evidence type="ECO:0000313" key="3">
    <source>
        <dbReference type="Proteomes" id="UP000182985"/>
    </source>
</evidence>
<dbReference type="OrthoDB" id="8481254at2"/>
<evidence type="ECO:0000313" key="2">
    <source>
        <dbReference type="EMBL" id="OIS92097.1"/>
    </source>
</evidence>
<reference evidence="2 3" key="1">
    <citation type="submission" date="2016-10" db="EMBL/GenBank/DDBJ databases">
        <title>The Draft Genome Sequence of the Potato Rhizosphere Bacteria Ochrobactrum sp. IPA7.2.</title>
        <authorList>
            <person name="Gogoleva N.E."/>
            <person name="Khlopko Y.A."/>
            <person name="Burygin G.L."/>
            <person name="Plotnikov A.O."/>
        </authorList>
    </citation>
    <scope>NUCLEOTIDE SEQUENCE [LARGE SCALE GENOMIC DNA]</scope>
    <source>
        <strain evidence="2 3">IPA7.2</strain>
    </source>
</reference>
<feature type="signal peptide" evidence="1">
    <location>
        <begin position="1"/>
        <end position="19"/>
    </location>
</feature>
<proteinExistence type="predicted"/>
<feature type="chain" id="PRO_5009639008" evidence="1">
    <location>
        <begin position="20"/>
        <end position="165"/>
    </location>
</feature>
<accession>A0A1J6HHV7</accession>
<sequence length="165" mass="18298">MLCKKSVILILMIASWTTAEPTEGSAAPVGQSCVREYPFRKDSVPPWDIEKVEHVWDAPLGENLILVGGVDGYGWARACRARGVATDIFEGEYRDQTILYRGRFRLETSEGKTAPDDALEHFYVSNFSYPEGLILYPIVEGPPPVKTLRLVPIDAGGFMFPSTSD</sequence>
<dbReference type="EMBL" id="MOEC01000020">
    <property type="protein sequence ID" value="OIS92097.1"/>
    <property type="molecule type" value="Genomic_DNA"/>
</dbReference>
<gene>
    <name evidence="2" type="ORF">BLA27_18510</name>
</gene>
<dbReference type="AlphaFoldDB" id="A0A1J6HHV7"/>
<dbReference type="RefSeq" id="WP_071633000.1">
    <property type="nucleotide sequence ID" value="NZ_JBCAUP010000012.1"/>
</dbReference>
<dbReference type="Proteomes" id="UP000182985">
    <property type="component" value="Unassembled WGS sequence"/>
</dbReference>
<keyword evidence="3" id="KW-1185">Reference proteome</keyword>
<name>A0A1J6HHV7_9HYPH</name>
<comment type="caution">
    <text evidence="2">The sequence shown here is derived from an EMBL/GenBank/DDBJ whole genome shotgun (WGS) entry which is preliminary data.</text>
</comment>
<organism evidence="2 3">
    <name type="scientific">Brucella cytisi</name>
    <dbReference type="NCBI Taxonomy" id="407152"/>
    <lineage>
        <taxon>Bacteria</taxon>
        <taxon>Pseudomonadati</taxon>
        <taxon>Pseudomonadota</taxon>
        <taxon>Alphaproteobacteria</taxon>
        <taxon>Hyphomicrobiales</taxon>
        <taxon>Brucellaceae</taxon>
        <taxon>Brucella/Ochrobactrum group</taxon>
        <taxon>Brucella</taxon>
    </lineage>
</organism>
<evidence type="ECO:0000256" key="1">
    <source>
        <dbReference type="SAM" id="SignalP"/>
    </source>
</evidence>
<protein>
    <submittedName>
        <fullName evidence="2">Uncharacterized protein</fullName>
    </submittedName>
</protein>